<dbReference type="EMBL" id="AP014800">
    <property type="protein sequence ID" value="BAQ68004.1"/>
    <property type="molecule type" value="Genomic_DNA"/>
</dbReference>
<dbReference type="PATRIC" id="fig|35806.4.peg.857"/>
<evidence type="ECO:0000313" key="5">
    <source>
        <dbReference type="Proteomes" id="UP000604473"/>
    </source>
</evidence>
<dbReference type="GO" id="GO:0008999">
    <property type="term" value="F:protein-N-terminal-alanine acetyltransferase activity"/>
    <property type="evidence" value="ECO:0007669"/>
    <property type="project" value="TreeGrafter"/>
</dbReference>
<dbReference type="GO" id="GO:1990189">
    <property type="term" value="F:protein N-terminal-serine acetyltransferase activity"/>
    <property type="evidence" value="ECO:0007669"/>
    <property type="project" value="TreeGrafter"/>
</dbReference>
<dbReference type="KEGG" id="rsu:NHU_00836"/>
<dbReference type="PANTHER" id="PTHR43441:SF11">
    <property type="entry name" value="RIBOSOMAL-PROTEIN-SERINE ACETYLTRANSFERASE"/>
    <property type="match status" value="1"/>
</dbReference>
<reference evidence="2 4" key="1">
    <citation type="submission" date="2015-02" db="EMBL/GenBank/DDBJ databases">
        <title>Genome sequene of Rhodovulum sulfidophilum DSM 2351.</title>
        <authorList>
            <person name="Nagao N."/>
        </authorList>
    </citation>
    <scope>NUCLEOTIDE SEQUENCE [LARGE SCALE GENOMIC DNA]</scope>
    <source>
        <strain evidence="2 4">DSM 2351</strain>
    </source>
</reference>
<organism evidence="2 4">
    <name type="scientific">Rhodovulum sulfidophilum</name>
    <name type="common">Rhodobacter sulfidophilus</name>
    <dbReference type="NCBI Taxonomy" id="35806"/>
    <lineage>
        <taxon>Bacteria</taxon>
        <taxon>Pseudomonadati</taxon>
        <taxon>Pseudomonadota</taxon>
        <taxon>Alphaproteobacteria</taxon>
        <taxon>Rhodobacterales</taxon>
        <taxon>Paracoccaceae</taxon>
        <taxon>Rhodovulum</taxon>
    </lineage>
</organism>
<evidence type="ECO:0000259" key="1">
    <source>
        <dbReference type="PROSITE" id="PS51186"/>
    </source>
</evidence>
<dbReference type="RefSeq" id="WP_060833960.1">
    <property type="nucleotide sequence ID" value="NZ_JAESJJ010000008.1"/>
</dbReference>
<sequence>MNAPYRLPDEFETDRYHLRRVNLDDAQAIFDSYASDAEVTRFLGWTPHQSVAETTAFLKIAAAEWDSGKGFPLVAFDRRQPAELVGMFHPHLIGHRVSYGYVLRASAWGQGCASEVMGRLVDHALSHPSIHRAEAFCDVEHPASARVMEKAGMVREGILRRYFRHPNISDIPRDCFIYSKVH</sequence>
<proteinExistence type="predicted"/>
<accession>A0A0D6AZW9</accession>
<dbReference type="Pfam" id="PF13302">
    <property type="entry name" value="Acetyltransf_3"/>
    <property type="match status" value="1"/>
</dbReference>
<name>A0A0D6AZW9_RHOSU</name>
<dbReference type="PANTHER" id="PTHR43441">
    <property type="entry name" value="RIBOSOMAL-PROTEIN-SERINE ACETYLTRANSFERASE"/>
    <property type="match status" value="1"/>
</dbReference>
<keyword evidence="5" id="KW-1185">Reference proteome</keyword>
<keyword evidence="2" id="KW-0808">Transferase</keyword>
<reference evidence="3 5" key="2">
    <citation type="submission" date="2021-01" db="EMBL/GenBank/DDBJ databases">
        <title>Draft genomes of Rhodovulum sulfidophilum.</title>
        <authorList>
            <person name="Guzman M.S."/>
        </authorList>
    </citation>
    <scope>NUCLEOTIDE SEQUENCE [LARGE SCALE GENOMIC DNA]</scope>
    <source>
        <strain evidence="3 5">AB35</strain>
    </source>
</reference>
<evidence type="ECO:0000313" key="3">
    <source>
        <dbReference type="EMBL" id="MBL3608820.1"/>
    </source>
</evidence>
<dbReference type="GO" id="GO:0005737">
    <property type="term" value="C:cytoplasm"/>
    <property type="evidence" value="ECO:0007669"/>
    <property type="project" value="TreeGrafter"/>
</dbReference>
<dbReference type="Proteomes" id="UP000604473">
    <property type="component" value="Unassembled WGS sequence"/>
</dbReference>
<dbReference type="SUPFAM" id="SSF55729">
    <property type="entry name" value="Acyl-CoA N-acyltransferases (Nat)"/>
    <property type="match status" value="1"/>
</dbReference>
<dbReference type="EMBL" id="JAESJJ010000008">
    <property type="protein sequence ID" value="MBL3608820.1"/>
    <property type="molecule type" value="Genomic_DNA"/>
</dbReference>
<dbReference type="Proteomes" id="UP000064912">
    <property type="component" value="Chromosome"/>
</dbReference>
<dbReference type="PROSITE" id="PS51186">
    <property type="entry name" value="GNAT"/>
    <property type="match status" value="1"/>
</dbReference>
<gene>
    <name evidence="3" type="ORF">JMM60_08405</name>
    <name evidence="2" type="ORF">NHU_00836</name>
</gene>
<evidence type="ECO:0000313" key="4">
    <source>
        <dbReference type="Proteomes" id="UP000064912"/>
    </source>
</evidence>
<dbReference type="AlphaFoldDB" id="A0A0D6AZW9"/>
<evidence type="ECO:0000313" key="2">
    <source>
        <dbReference type="EMBL" id="BAQ68004.1"/>
    </source>
</evidence>
<dbReference type="InterPro" id="IPR051908">
    <property type="entry name" value="Ribosomal_N-acetyltransferase"/>
</dbReference>
<dbReference type="InterPro" id="IPR000182">
    <property type="entry name" value="GNAT_dom"/>
</dbReference>
<protein>
    <submittedName>
        <fullName evidence="2">Alanine acetyl transferase-like protein</fullName>
    </submittedName>
    <submittedName>
        <fullName evidence="3">GNAT family N-acetyltransferase</fullName>
    </submittedName>
</protein>
<feature type="domain" description="N-acetyltransferase" evidence="1">
    <location>
        <begin position="16"/>
        <end position="178"/>
    </location>
</feature>
<dbReference type="InterPro" id="IPR016181">
    <property type="entry name" value="Acyl_CoA_acyltransferase"/>
</dbReference>
<dbReference type="Gene3D" id="3.40.630.30">
    <property type="match status" value="1"/>
</dbReference>